<evidence type="ECO:0000256" key="5">
    <source>
        <dbReference type="ARBA" id="ARBA00023004"/>
    </source>
</evidence>
<proteinExistence type="predicted"/>
<evidence type="ECO:0000256" key="6">
    <source>
        <dbReference type="ARBA" id="ARBA00023014"/>
    </source>
</evidence>
<keyword evidence="4" id="KW-0249">Electron transport</keyword>
<comment type="cofactor">
    <cofactor evidence="1">
        <name>[3Fe-4S] cluster</name>
        <dbReference type="ChEBI" id="CHEBI:21137"/>
    </cofactor>
</comment>
<evidence type="ECO:0000313" key="9">
    <source>
        <dbReference type="Proteomes" id="UP000517694"/>
    </source>
</evidence>
<accession>A0A7X1HXN8</accession>
<organism evidence="8 9">
    <name type="scientific">Streptomyces mexicanus</name>
    <dbReference type="NCBI Taxonomy" id="178566"/>
    <lineage>
        <taxon>Bacteria</taxon>
        <taxon>Bacillati</taxon>
        <taxon>Actinomycetota</taxon>
        <taxon>Actinomycetes</taxon>
        <taxon>Kitasatosporales</taxon>
        <taxon>Streptomycetaceae</taxon>
        <taxon>Streptomyces</taxon>
    </lineage>
</organism>
<dbReference type="InterPro" id="IPR051269">
    <property type="entry name" value="Fe-S_cluster_ET"/>
</dbReference>
<dbReference type="Pfam" id="PF13459">
    <property type="entry name" value="Fer4_15"/>
    <property type="match status" value="1"/>
</dbReference>
<dbReference type="PANTHER" id="PTHR36923">
    <property type="entry name" value="FERREDOXIN"/>
    <property type="match status" value="1"/>
</dbReference>
<dbReference type="GO" id="GO:0051538">
    <property type="term" value="F:3 iron, 4 sulfur cluster binding"/>
    <property type="evidence" value="ECO:0007669"/>
    <property type="project" value="UniProtKB-KW"/>
</dbReference>
<keyword evidence="7" id="KW-0003">3Fe-4S</keyword>
<dbReference type="Proteomes" id="UP000517694">
    <property type="component" value="Unassembled WGS sequence"/>
</dbReference>
<dbReference type="OrthoDB" id="9803319at2"/>
<dbReference type="RefSeq" id="WP_159663435.1">
    <property type="nucleotide sequence ID" value="NZ_JACMHY010000002.1"/>
</dbReference>
<keyword evidence="6" id="KW-0411">Iron-sulfur</keyword>
<dbReference type="Gene3D" id="3.30.70.20">
    <property type="match status" value="1"/>
</dbReference>
<evidence type="ECO:0000256" key="3">
    <source>
        <dbReference type="ARBA" id="ARBA00022723"/>
    </source>
</evidence>
<dbReference type="AlphaFoldDB" id="A0A7X1HXN8"/>
<name>A0A7X1HXN8_9ACTN</name>
<gene>
    <name evidence="8" type="ORF">H1R13_08025</name>
</gene>
<dbReference type="PANTHER" id="PTHR36923:SF3">
    <property type="entry name" value="FERREDOXIN"/>
    <property type="match status" value="1"/>
</dbReference>
<dbReference type="GO" id="GO:0046872">
    <property type="term" value="F:metal ion binding"/>
    <property type="evidence" value="ECO:0007669"/>
    <property type="project" value="UniProtKB-KW"/>
</dbReference>
<sequence>MKIEIDRPRCEGHARCNAIVPELFVLDEDGYIDTDGFDVPPALEDDAEVAAASCPERVITVVR</sequence>
<evidence type="ECO:0000256" key="7">
    <source>
        <dbReference type="ARBA" id="ARBA00023291"/>
    </source>
</evidence>
<evidence type="ECO:0000256" key="4">
    <source>
        <dbReference type="ARBA" id="ARBA00022982"/>
    </source>
</evidence>
<keyword evidence="9" id="KW-1185">Reference proteome</keyword>
<dbReference type="EMBL" id="JACMHY010000002">
    <property type="protein sequence ID" value="MBC2864947.1"/>
    <property type="molecule type" value="Genomic_DNA"/>
</dbReference>
<evidence type="ECO:0000313" key="8">
    <source>
        <dbReference type="EMBL" id="MBC2864947.1"/>
    </source>
</evidence>
<comment type="caution">
    <text evidence="8">The sequence shown here is derived from an EMBL/GenBank/DDBJ whole genome shotgun (WGS) entry which is preliminary data.</text>
</comment>
<evidence type="ECO:0000256" key="1">
    <source>
        <dbReference type="ARBA" id="ARBA00001927"/>
    </source>
</evidence>
<dbReference type="SUPFAM" id="SSF54862">
    <property type="entry name" value="4Fe-4S ferredoxins"/>
    <property type="match status" value="1"/>
</dbReference>
<keyword evidence="3" id="KW-0479">Metal-binding</keyword>
<protein>
    <submittedName>
        <fullName evidence="8">Ferredoxin</fullName>
    </submittedName>
</protein>
<evidence type="ECO:0000256" key="2">
    <source>
        <dbReference type="ARBA" id="ARBA00022448"/>
    </source>
</evidence>
<reference evidence="8 9" key="1">
    <citation type="submission" date="2020-08" db="EMBL/GenBank/DDBJ databases">
        <title>Whole-Genome Sequence of French Clinical Streptomyces mexicanus Strain Q0842.</title>
        <authorList>
            <person name="Boxberger M."/>
            <person name="La Scola B."/>
        </authorList>
    </citation>
    <scope>NUCLEOTIDE SEQUENCE [LARGE SCALE GENOMIC DNA]</scope>
    <source>
        <strain evidence="8 9">Marseille-Q0842</strain>
    </source>
</reference>
<keyword evidence="5" id="KW-0408">Iron</keyword>
<keyword evidence="2" id="KW-0813">Transport</keyword>